<comment type="caution">
    <text evidence="1">The sequence shown here is derived from an EMBL/GenBank/DDBJ whole genome shotgun (WGS) entry which is preliminary data.</text>
</comment>
<gene>
    <name evidence="1" type="ORF">JFN93_21085</name>
</gene>
<reference evidence="1" key="1">
    <citation type="submission" date="2020-12" db="EMBL/GenBank/DDBJ databases">
        <title>Geomonas sp. Red875, isolated from river sediment.</title>
        <authorList>
            <person name="Xu Z."/>
            <person name="Zhang Z."/>
            <person name="Masuda Y."/>
            <person name="Itoh H."/>
            <person name="Senoo K."/>
        </authorList>
    </citation>
    <scope>NUCLEOTIDE SEQUENCE</scope>
    <source>
        <strain evidence="1">Red875</strain>
    </source>
</reference>
<sequence>MNIKRGTVVSHAAAVEWGIGKVVEVTYTSATIEFSDGLVRKIAAAHYPSLVPADPAFFVPIPAAIPAVKARATSSKAKVAKVKKTAL</sequence>
<dbReference type="EMBL" id="JAEMHM010000021">
    <property type="protein sequence ID" value="MBJ6727213.1"/>
    <property type="molecule type" value="Genomic_DNA"/>
</dbReference>
<dbReference type="Proteomes" id="UP000636888">
    <property type="component" value="Unassembled WGS sequence"/>
</dbReference>
<accession>A0A8J7M268</accession>
<protein>
    <submittedName>
        <fullName evidence="1">DUF3553 domain-containing protein</fullName>
    </submittedName>
</protein>
<name>A0A8J7M268_9BACT</name>
<dbReference type="RefSeq" id="WP_199386126.1">
    <property type="nucleotide sequence ID" value="NZ_JAEMHM010000021.1"/>
</dbReference>
<organism evidence="1 2">
    <name type="scientific">Geomesophilobacter sediminis</name>
    <dbReference type="NCBI Taxonomy" id="2798584"/>
    <lineage>
        <taxon>Bacteria</taxon>
        <taxon>Pseudomonadati</taxon>
        <taxon>Thermodesulfobacteriota</taxon>
        <taxon>Desulfuromonadia</taxon>
        <taxon>Geobacterales</taxon>
        <taxon>Geobacteraceae</taxon>
        <taxon>Geomesophilobacter</taxon>
    </lineage>
</organism>
<evidence type="ECO:0000313" key="2">
    <source>
        <dbReference type="Proteomes" id="UP000636888"/>
    </source>
</evidence>
<dbReference type="AlphaFoldDB" id="A0A8J7M268"/>
<evidence type="ECO:0000313" key="1">
    <source>
        <dbReference type="EMBL" id="MBJ6727213.1"/>
    </source>
</evidence>
<proteinExistence type="predicted"/>
<keyword evidence="2" id="KW-1185">Reference proteome</keyword>